<dbReference type="EMBL" id="RQTJ01000016">
    <property type="protein sequence ID" value="RRA94604.1"/>
    <property type="molecule type" value="Genomic_DNA"/>
</dbReference>
<name>A0A3P1B045_9FLAO</name>
<comment type="caution">
    <text evidence="2">The sequence shown here is derived from an EMBL/GenBank/DDBJ whole genome shotgun (WGS) entry which is preliminary data.</text>
</comment>
<dbReference type="OrthoDB" id="957652at2"/>
<proteinExistence type="predicted"/>
<sequence>MKDSIQTSHKSKKHENAYAVYQKKDSVLYITFKKQTVLTHDAAEKIVKDRMNFQAYARYSVVCDVSGLTAITYDAREYLSTDGSNMLTAVALVSNNPTIYAMGRCYLFYNRPTVPTRIFKNQQEAEKYINQITKTP</sequence>
<gene>
    <name evidence="2" type="ORF">EG242_08690</name>
</gene>
<feature type="domain" description="DUF7793" evidence="1">
    <location>
        <begin position="24"/>
        <end position="132"/>
    </location>
</feature>
<keyword evidence="3" id="KW-1185">Reference proteome</keyword>
<evidence type="ECO:0000259" key="1">
    <source>
        <dbReference type="Pfam" id="PF25056"/>
    </source>
</evidence>
<dbReference type="AlphaFoldDB" id="A0A3P1B045"/>
<dbReference type="Proteomes" id="UP000268372">
    <property type="component" value="Unassembled WGS sequence"/>
</dbReference>
<accession>A0A3P1B045</accession>
<organism evidence="2 3">
    <name type="scientific">Paenimyroides viscosum</name>
    <dbReference type="NCBI Taxonomy" id="2488729"/>
    <lineage>
        <taxon>Bacteria</taxon>
        <taxon>Pseudomonadati</taxon>
        <taxon>Bacteroidota</taxon>
        <taxon>Flavobacteriia</taxon>
        <taxon>Flavobacteriales</taxon>
        <taxon>Flavobacteriaceae</taxon>
        <taxon>Paenimyroides</taxon>
    </lineage>
</organism>
<dbReference type="Gene3D" id="3.40.970.30">
    <property type="entry name" value="yp_829618.1 like domains"/>
    <property type="match status" value="1"/>
</dbReference>
<dbReference type="Pfam" id="PF25056">
    <property type="entry name" value="DUF7793"/>
    <property type="match status" value="1"/>
</dbReference>
<evidence type="ECO:0000313" key="3">
    <source>
        <dbReference type="Proteomes" id="UP000268372"/>
    </source>
</evidence>
<dbReference type="InterPro" id="IPR056695">
    <property type="entry name" value="DUF7793"/>
</dbReference>
<protein>
    <recommendedName>
        <fullName evidence="1">DUF7793 domain-containing protein</fullName>
    </recommendedName>
</protein>
<reference evidence="2 3" key="1">
    <citation type="submission" date="2018-11" db="EMBL/GenBank/DDBJ databases">
        <title>Flavobacterium sp. nov., YIM 102796 draft genome.</title>
        <authorList>
            <person name="Li G."/>
            <person name="Jiang Y."/>
        </authorList>
    </citation>
    <scope>NUCLEOTIDE SEQUENCE [LARGE SCALE GENOMIC DNA]</scope>
    <source>
        <strain evidence="2 3">YIM 102796</strain>
    </source>
</reference>
<evidence type="ECO:0000313" key="2">
    <source>
        <dbReference type="EMBL" id="RRA94604.1"/>
    </source>
</evidence>
<dbReference type="RefSeq" id="WP_124899503.1">
    <property type="nucleotide sequence ID" value="NZ_RQTJ01000016.1"/>
</dbReference>